<protein>
    <submittedName>
        <fullName evidence="1">Uncharacterized protein</fullName>
    </submittedName>
</protein>
<accession>A0A0E9TJZ9</accession>
<dbReference type="EMBL" id="GBXM01054666">
    <property type="protein sequence ID" value="JAH53911.1"/>
    <property type="molecule type" value="Transcribed_RNA"/>
</dbReference>
<name>A0A0E9TJZ9_ANGAN</name>
<dbReference type="AlphaFoldDB" id="A0A0E9TJZ9"/>
<reference evidence="1" key="2">
    <citation type="journal article" date="2015" name="Fish Shellfish Immunol.">
        <title>Early steps in the European eel (Anguilla anguilla)-Vibrio vulnificus interaction in the gills: Role of the RtxA13 toxin.</title>
        <authorList>
            <person name="Callol A."/>
            <person name="Pajuelo D."/>
            <person name="Ebbesson L."/>
            <person name="Teles M."/>
            <person name="MacKenzie S."/>
            <person name="Amaro C."/>
        </authorList>
    </citation>
    <scope>NUCLEOTIDE SEQUENCE</scope>
</reference>
<evidence type="ECO:0000313" key="1">
    <source>
        <dbReference type="EMBL" id="JAH53911.1"/>
    </source>
</evidence>
<proteinExistence type="predicted"/>
<organism evidence="1">
    <name type="scientific">Anguilla anguilla</name>
    <name type="common">European freshwater eel</name>
    <name type="synonym">Muraena anguilla</name>
    <dbReference type="NCBI Taxonomy" id="7936"/>
    <lineage>
        <taxon>Eukaryota</taxon>
        <taxon>Metazoa</taxon>
        <taxon>Chordata</taxon>
        <taxon>Craniata</taxon>
        <taxon>Vertebrata</taxon>
        <taxon>Euteleostomi</taxon>
        <taxon>Actinopterygii</taxon>
        <taxon>Neopterygii</taxon>
        <taxon>Teleostei</taxon>
        <taxon>Anguilliformes</taxon>
        <taxon>Anguillidae</taxon>
        <taxon>Anguilla</taxon>
    </lineage>
</organism>
<sequence>MGSVVYLAVCILHLSHCAYRRQRRTCYMYI</sequence>
<reference evidence="1" key="1">
    <citation type="submission" date="2014-11" db="EMBL/GenBank/DDBJ databases">
        <authorList>
            <person name="Amaro Gonzalez C."/>
        </authorList>
    </citation>
    <scope>NUCLEOTIDE SEQUENCE</scope>
</reference>